<keyword evidence="5 9" id="KW-0653">Protein transport</keyword>
<gene>
    <name evidence="9 11" type="primary">secE</name>
    <name evidence="11" type="ORF">HMPREF0293_1003</name>
</gene>
<dbReference type="NCBIfam" id="TIGR00964">
    <property type="entry name" value="secE_bact"/>
    <property type="match status" value="1"/>
</dbReference>
<evidence type="ECO:0000256" key="1">
    <source>
        <dbReference type="ARBA" id="ARBA00004370"/>
    </source>
</evidence>
<reference evidence="11 12" key="1">
    <citation type="submission" date="2009-01" db="EMBL/GenBank/DDBJ databases">
        <authorList>
            <person name="Qin X."/>
            <person name="Bachman B."/>
            <person name="Battles P."/>
            <person name="Bell A."/>
            <person name="Bess C."/>
            <person name="Bickham C."/>
            <person name="Chaboub L."/>
            <person name="Chen D."/>
            <person name="Coyle M."/>
            <person name="Deiros D.R."/>
            <person name="Dinh H."/>
            <person name="Forbes L."/>
            <person name="Fowler G."/>
            <person name="Francisco L."/>
            <person name="Fu Q."/>
            <person name="Gubbala S."/>
            <person name="Hale W."/>
            <person name="Han Y."/>
            <person name="Hemphill L."/>
            <person name="Highlander S.K."/>
            <person name="Hirani K."/>
            <person name="Hogues M."/>
            <person name="Jackson L."/>
            <person name="Jakkamsetti A."/>
            <person name="Javaid M."/>
            <person name="Jiang H."/>
            <person name="Korchina V."/>
            <person name="Kovar C."/>
            <person name="Lara F."/>
            <person name="Lee S."/>
            <person name="Mata R."/>
            <person name="Mathew T."/>
            <person name="Moen C."/>
            <person name="Morales K."/>
            <person name="Munidasa M."/>
            <person name="Nazareth L."/>
            <person name="Ngo R."/>
            <person name="Nguyen L."/>
            <person name="Okwuonu G."/>
            <person name="Ongeri F."/>
            <person name="Patil S."/>
            <person name="Petrosino J."/>
            <person name="Pham C."/>
            <person name="Pham P."/>
            <person name="Pu L.-L."/>
            <person name="Puazo M."/>
            <person name="Raj R."/>
            <person name="Reid J."/>
            <person name="Rouhana J."/>
            <person name="Saada N."/>
            <person name="Shang Y."/>
            <person name="Simmons D."/>
            <person name="Thornton R."/>
            <person name="Warren J."/>
            <person name="Weissenberger G."/>
            <person name="Zhang J."/>
            <person name="Zhang L."/>
            <person name="Zhou C."/>
            <person name="Zhu D."/>
            <person name="Muzny D."/>
            <person name="Worley K."/>
            <person name="Gibbs R."/>
        </authorList>
    </citation>
    <scope>NUCLEOTIDE SEQUENCE [LARGE SCALE GENOMIC DNA]</scope>
    <source>
        <strain evidence="11 12">ATCC 51866</strain>
    </source>
</reference>
<evidence type="ECO:0000256" key="2">
    <source>
        <dbReference type="ARBA" id="ARBA00022448"/>
    </source>
</evidence>
<evidence type="ECO:0000256" key="4">
    <source>
        <dbReference type="ARBA" id="ARBA00022692"/>
    </source>
</evidence>
<comment type="similarity">
    <text evidence="9">Belongs to the SecE/SEC61-gamma family.</text>
</comment>
<name>A0ABP2DVE0_9CORY</name>
<comment type="subcellular location">
    <subcellularLocation>
        <location evidence="9">Cell membrane</location>
        <topology evidence="9">Single-pass membrane protein</topology>
    </subcellularLocation>
    <subcellularLocation>
        <location evidence="1">Membrane</location>
    </subcellularLocation>
</comment>
<evidence type="ECO:0000256" key="9">
    <source>
        <dbReference type="HAMAP-Rule" id="MF_00422"/>
    </source>
</evidence>
<organism evidence="11 12">
    <name type="scientific">Corynebacterium glucuronolyticum ATCC 51866</name>
    <dbReference type="NCBI Taxonomy" id="548478"/>
    <lineage>
        <taxon>Bacteria</taxon>
        <taxon>Bacillati</taxon>
        <taxon>Actinomycetota</taxon>
        <taxon>Actinomycetes</taxon>
        <taxon>Mycobacteriales</taxon>
        <taxon>Corynebacteriaceae</taxon>
        <taxon>Corynebacterium</taxon>
    </lineage>
</organism>
<evidence type="ECO:0000256" key="5">
    <source>
        <dbReference type="ARBA" id="ARBA00022927"/>
    </source>
</evidence>
<dbReference type="InterPro" id="IPR001901">
    <property type="entry name" value="Translocase_SecE/Sec61-g"/>
</dbReference>
<dbReference type="Pfam" id="PF00584">
    <property type="entry name" value="SecE"/>
    <property type="match status" value="1"/>
</dbReference>
<keyword evidence="4 9" id="KW-0812">Transmembrane</keyword>
<dbReference type="HAMAP" id="MF_00422">
    <property type="entry name" value="SecE"/>
    <property type="match status" value="1"/>
</dbReference>
<feature type="transmembrane region" description="Helical" evidence="9">
    <location>
        <begin position="73"/>
        <end position="94"/>
    </location>
</feature>
<dbReference type="InterPro" id="IPR038379">
    <property type="entry name" value="SecE_sf"/>
</dbReference>
<evidence type="ECO:0000256" key="6">
    <source>
        <dbReference type="ARBA" id="ARBA00022989"/>
    </source>
</evidence>
<comment type="subunit">
    <text evidence="9">Component of the Sec protein translocase complex. Heterotrimer consisting of SecY, SecE and SecG subunits. The heterotrimers can form oligomers, although 1 heterotrimer is thought to be able to translocate proteins. Interacts with the ribosome. Interacts with SecDF, and other proteins may be involved. Interacts with SecA.</text>
</comment>
<comment type="caution">
    <text evidence="11">The sequence shown here is derived from an EMBL/GenBank/DDBJ whole genome shotgun (WGS) entry which is preliminary data.</text>
</comment>
<keyword evidence="2 9" id="KW-0813">Transport</keyword>
<feature type="region of interest" description="Disordered" evidence="10">
    <location>
        <begin position="1"/>
        <end position="28"/>
    </location>
</feature>
<evidence type="ECO:0000256" key="10">
    <source>
        <dbReference type="SAM" id="MobiDB-lite"/>
    </source>
</evidence>
<evidence type="ECO:0000256" key="3">
    <source>
        <dbReference type="ARBA" id="ARBA00022475"/>
    </source>
</evidence>
<evidence type="ECO:0000256" key="8">
    <source>
        <dbReference type="ARBA" id="ARBA00023136"/>
    </source>
</evidence>
<keyword evidence="6 9" id="KW-1133">Transmembrane helix</keyword>
<dbReference type="InterPro" id="IPR005807">
    <property type="entry name" value="SecE_bac"/>
</dbReference>
<sequence>MQRGFNVADENRTARPTGKRQLTGASTTSADAYAEKRLVRENKDEKWGGGIKSYIPEVIEQMKKVIWPTGKQMLNYTLIVFLFLIVMTIVVWGTDILTAKGVQWLLTP</sequence>
<evidence type="ECO:0000256" key="7">
    <source>
        <dbReference type="ARBA" id="ARBA00023010"/>
    </source>
</evidence>
<dbReference type="NCBIfam" id="NF005783">
    <property type="entry name" value="PRK07597.9-4"/>
    <property type="match status" value="1"/>
</dbReference>
<evidence type="ECO:0000313" key="11">
    <source>
        <dbReference type="EMBL" id="EEI63471.1"/>
    </source>
</evidence>
<dbReference type="PRINTS" id="PR01650">
    <property type="entry name" value="SECETRNLCASE"/>
</dbReference>
<dbReference type="Gene3D" id="1.20.5.1030">
    <property type="entry name" value="Preprotein translocase secy subunit"/>
    <property type="match status" value="1"/>
</dbReference>
<proteinExistence type="inferred from homology"/>
<comment type="function">
    <text evidence="9">Essential subunit of the Sec protein translocation channel SecYEG. Clamps together the 2 halves of SecY. May contact the channel plug during translocation.</text>
</comment>
<keyword evidence="12" id="KW-1185">Reference proteome</keyword>
<evidence type="ECO:0000313" key="12">
    <source>
        <dbReference type="Proteomes" id="UP000006237"/>
    </source>
</evidence>
<accession>A0ABP2DVE0</accession>
<keyword evidence="8 9" id="KW-0472">Membrane</keyword>
<dbReference type="PANTHER" id="PTHR33910:SF1">
    <property type="entry name" value="PROTEIN TRANSLOCASE SUBUNIT SECE"/>
    <property type="match status" value="1"/>
</dbReference>
<keyword evidence="3 9" id="KW-1003">Cell membrane</keyword>
<dbReference type="Proteomes" id="UP000006237">
    <property type="component" value="Unassembled WGS sequence"/>
</dbReference>
<dbReference type="PANTHER" id="PTHR33910">
    <property type="entry name" value="PROTEIN TRANSLOCASE SUBUNIT SECE"/>
    <property type="match status" value="1"/>
</dbReference>
<dbReference type="EMBL" id="ACHF01000027">
    <property type="protein sequence ID" value="EEI63471.1"/>
    <property type="molecule type" value="Genomic_DNA"/>
</dbReference>
<protein>
    <recommendedName>
        <fullName evidence="9">Protein translocase subunit SecE</fullName>
    </recommendedName>
</protein>
<keyword evidence="7 9" id="KW-0811">Translocation</keyword>